<reference evidence="2 3" key="1">
    <citation type="submission" date="2020-04" db="EMBL/GenBank/DDBJ databases">
        <authorList>
            <person name="Basu S."/>
            <person name="Maruthanayagam V."/>
            <person name="Chakraborty S."/>
            <person name="Pramanik A."/>
            <person name="Mukherjee J."/>
            <person name="Brink B."/>
        </authorList>
    </citation>
    <scope>NUCLEOTIDE SEQUENCE [LARGE SCALE GENOMIC DNA]</scope>
    <source>
        <strain evidence="2 3">AP17</strain>
    </source>
</reference>
<name>A0A6H1TZQ2_9CYAN</name>
<dbReference type="Pfam" id="PF12770">
    <property type="entry name" value="CHAT"/>
    <property type="match status" value="1"/>
</dbReference>
<evidence type="ECO:0000259" key="1">
    <source>
        <dbReference type="Pfam" id="PF12770"/>
    </source>
</evidence>
<keyword evidence="3" id="KW-1185">Reference proteome</keyword>
<evidence type="ECO:0000313" key="3">
    <source>
        <dbReference type="Proteomes" id="UP000500857"/>
    </source>
</evidence>
<dbReference type="Proteomes" id="UP000500857">
    <property type="component" value="Chromosome"/>
</dbReference>
<feature type="domain" description="CHAT" evidence="1">
    <location>
        <begin position="61"/>
        <end position="340"/>
    </location>
</feature>
<gene>
    <name evidence="2" type="ORF">HCG48_16980</name>
</gene>
<evidence type="ECO:0000313" key="2">
    <source>
        <dbReference type="EMBL" id="QIZ72061.1"/>
    </source>
</evidence>
<proteinExistence type="predicted"/>
<protein>
    <submittedName>
        <fullName evidence="2">CHAT domain-containing protein</fullName>
    </submittedName>
</protein>
<dbReference type="InterPro" id="IPR024983">
    <property type="entry name" value="CHAT_dom"/>
</dbReference>
<dbReference type="AlphaFoldDB" id="A0A6H1TZQ2"/>
<dbReference type="KEGG" id="oxy:HCG48_16980"/>
<dbReference type="RefSeq" id="WP_168570212.1">
    <property type="nucleotide sequence ID" value="NZ_CP051167.1"/>
</dbReference>
<organism evidence="2 3">
    <name type="scientific">Oxynema aestuarii AP17</name>
    <dbReference type="NCBI Taxonomy" id="2064643"/>
    <lineage>
        <taxon>Bacteria</taxon>
        <taxon>Bacillati</taxon>
        <taxon>Cyanobacteriota</taxon>
        <taxon>Cyanophyceae</taxon>
        <taxon>Oscillatoriophycideae</taxon>
        <taxon>Oscillatoriales</taxon>
        <taxon>Oscillatoriaceae</taxon>
        <taxon>Oxynema</taxon>
        <taxon>Oxynema aestuarii</taxon>
    </lineage>
</organism>
<sequence>MNYRYHLCIPNKDSVRVQFWNPQFQSPNESSGTLNRDRLNDRIQSMLTDSSQLVGNAIRTVGEALFDCLFDSQLREHFLTYYQQVVLDKQQTLEIILAINETALPELVAYPWEFICLPKRYQQGEIRFATDPKLSFFRTRYNLEDSDRRSLKIEPENRLKIALVVARPIADSQLKNVEYRQVESHLNHLATQHKDIDFLPVINPATPRKVAAQLRDTQPDIFHFIGHGQLGQIAWVTESGEPDWKTASFFSNLFNQHRPKIVLLQACETAQESELEAFSSVAAHLMLQGIAIVIAMQYKISNQTASCFVGDFYDEIIKGHPVDVAVQQARFNLSLDKGYEQKDFATPILYMNSRDGYLFLQAETPDDDIIFKEDELLDILEQMIPVQFKKLCFKLKVPKNLLPSEDKDQTSKAIALLEWATAPGGCGLENINNAVNELLK</sequence>
<accession>A0A6H1TZQ2</accession>
<dbReference type="EMBL" id="CP051167">
    <property type="protein sequence ID" value="QIZ72061.1"/>
    <property type="molecule type" value="Genomic_DNA"/>
</dbReference>